<dbReference type="Gene3D" id="3.30.420.10">
    <property type="entry name" value="Ribonuclease H-like superfamily/Ribonuclease H"/>
    <property type="match status" value="1"/>
</dbReference>
<organism evidence="3 4">
    <name type="scientific">Coccomyxa viridis</name>
    <dbReference type="NCBI Taxonomy" id="1274662"/>
    <lineage>
        <taxon>Eukaryota</taxon>
        <taxon>Viridiplantae</taxon>
        <taxon>Chlorophyta</taxon>
        <taxon>core chlorophytes</taxon>
        <taxon>Trebouxiophyceae</taxon>
        <taxon>Trebouxiophyceae incertae sedis</taxon>
        <taxon>Coccomyxaceae</taxon>
        <taxon>Coccomyxa</taxon>
    </lineage>
</organism>
<feature type="region of interest" description="Disordered" evidence="1">
    <location>
        <begin position="491"/>
        <end position="510"/>
    </location>
</feature>
<protein>
    <submittedName>
        <fullName evidence="3">G9530 protein</fullName>
    </submittedName>
</protein>
<dbReference type="PANTHER" id="PTHR46585">
    <property type="entry name" value="INTEGRASE CORE DOMAIN CONTAINING PROTEIN"/>
    <property type="match status" value="1"/>
</dbReference>
<dbReference type="PROSITE" id="PS50994">
    <property type="entry name" value="INTEGRASE"/>
    <property type="match status" value="1"/>
</dbReference>
<evidence type="ECO:0000313" key="3">
    <source>
        <dbReference type="EMBL" id="CAL5226680.1"/>
    </source>
</evidence>
<comment type="caution">
    <text evidence="3">The sequence shown here is derived from an EMBL/GenBank/DDBJ whole genome shotgun (WGS) entry which is preliminary data.</text>
</comment>
<dbReference type="InterPro" id="IPR012337">
    <property type="entry name" value="RNaseH-like_sf"/>
</dbReference>
<evidence type="ECO:0000256" key="1">
    <source>
        <dbReference type="SAM" id="MobiDB-lite"/>
    </source>
</evidence>
<feature type="domain" description="Integrase catalytic" evidence="2">
    <location>
        <begin position="83"/>
        <end position="249"/>
    </location>
</feature>
<dbReference type="InterPro" id="IPR036397">
    <property type="entry name" value="RNaseH_sf"/>
</dbReference>
<reference evidence="3 4" key="1">
    <citation type="submission" date="2024-06" db="EMBL/GenBank/DDBJ databases">
        <authorList>
            <person name="Kraege A."/>
            <person name="Thomma B."/>
        </authorList>
    </citation>
    <scope>NUCLEOTIDE SEQUENCE [LARGE SCALE GENOMIC DNA]</scope>
</reference>
<gene>
    <name evidence="3" type="primary">g9530</name>
    <name evidence="3" type="ORF">VP750_LOCUS8586</name>
</gene>
<sequence length="553" mass="62775">MPESRRRPSAAVVQFISDVYFDPGLGYVSKRLIAQRIREKNATLPENAQVAVSASDIEWFFAHEGIIQRFLPQKKKLVLAPVTAFNPFVIWEADLIDYSKLRDRTHDFFFILVVIDDFTKFVWAQPLKTKTSKEIIRAYMKILARANRGIPKAAHRAPINLITDQEAAIKGHDFQDMLTGQHTRWVNYEQKAASVESVIRTLKNRFERFFVHSSSQDWPSILDEVVSNYNTTLHSFIETTPMAMQDAARACLILADRIAVLQVRCGQPTSSHPNLRQQKCRDEIQTGSEELIETKRELAAVQQLMKLKRARIWRTIDGRTSGLQVGDSVRRLIKGNFRKGSKSKWSKEVFEVVRAEGNTCWVQQQPLDANERLVGLQAHLLLKIPPGTQTTILPETARRAAQDVRNSLRGARVLIPQEAWPDYDGPFPGIVDSELPRNKSAVYVRFDGSTQDRYAMAADYVRNHLSPPGDRRGRGQAVDPRDALLGRHVVIPGTAYPDDPGSEYPGSVDRKQARNRKGVFVLFDPDPDGRVTEALFDADYIAKLLRIRLNRAQ</sequence>
<dbReference type="SUPFAM" id="SSF53098">
    <property type="entry name" value="Ribonuclease H-like"/>
    <property type="match status" value="1"/>
</dbReference>
<dbReference type="Proteomes" id="UP001497392">
    <property type="component" value="Unassembled WGS sequence"/>
</dbReference>
<evidence type="ECO:0000259" key="2">
    <source>
        <dbReference type="PROSITE" id="PS50994"/>
    </source>
</evidence>
<dbReference type="EMBL" id="CAXHTA020000016">
    <property type="protein sequence ID" value="CAL5226680.1"/>
    <property type="molecule type" value="Genomic_DNA"/>
</dbReference>
<evidence type="ECO:0000313" key="4">
    <source>
        <dbReference type="Proteomes" id="UP001497392"/>
    </source>
</evidence>
<dbReference type="InterPro" id="IPR001584">
    <property type="entry name" value="Integrase_cat-core"/>
</dbReference>
<keyword evidence="4" id="KW-1185">Reference proteome</keyword>
<accession>A0ABP1G5X1</accession>
<dbReference type="PANTHER" id="PTHR46585:SF1">
    <property type="entry name" value="CHROMO DOMAIN-CONTAINING PROTEIN"/>
    <property type="match status" value="1"/>
</dbReference>
<name>A0ABP1G5X1_9CHLO</name>
<proteinExistence type="predicted"/>